<organism evidence="3">
    <name type="scientific">freshwater metagenome</name>
    <dbReference type="NCBI Taxonomy" id="449393"/>
    <lineage>
        <taxon>unclassified sequences</taxon>
        <taxon>metagenomes</taxon>
        <taxon>ecological metagenomes</taxon>
    </lineage>
</organism>
<dbReference type="SUPFAM" id="SSF46785">
    <property type="entry name" value="Winged helix' DNA-binding domain"/>
    <property type="match status" value="1"/>
</dbReference>
<dbReference type="Pfam" id="PF02082">
    <property type="entry name" value="Rrf2"/>
    <property type="match status" value="1"/>
</dbReference>
<reference evidence="3" key="1">
    <citation type="submission" date="2020-05" db="EMBL/GenBank/DDBJ databases">
        <authorList>
            <person name="Chiriac C."/>
            <person name="Salcher M."/>
            <person name="Ghai R."/>
            <person name="Kavagutti S V."/>
        </authorList>
    </citation>
    <scope>NUCLEOTIDE SEQUENCE</scope>
</reference>
<dbReference type="PANTHER" id="PTHR33221:SF15">
    <property type="entry name" value="HTH-TYPE TRANSCRIPTIONAL REGULATOR YWGB-RELATED"/>
    <property type="match status" value="1"/>
</dbReference>
<evidence type="ECO:0000313" key="1">
    <source>
        <dbReference type="EMBL" id="CAB4727989.1"/>
    </source>
</evidence>
<dbReference type="NCBIfam" id="TIGR00738">
    <property type="entry name" value="rrf2_super"/>
    <property type="match status" value="1"/>
</dbReference>
<dbReference type="EMBL" id="CAEZYK010000065">
    <property type="protein sequence ID" value="CAB4727989.1"/>
    <property type="molecule type" value="Genomic_DNA"/>
</dbReference>
<accession>A0A6J7MXD2</accession>
<proteinExistence type="predicted"/>
<dbReference type="EMBL" id="CAFBPQ010000006">
    <property type="protein sequence ID" value="CAB5016349.1"/>
    <property type="molecule type" value="Genomic_DNA"/>
</dbReference>
<dbReference type="AlphaFoldDB" id="A0A6J7MXD2"/>
<dbReference type="InterPro" id="IPR000944">
    <property type="entry name" value="Tscrpt_reg_Rrf2"/>
</dbReference>
<protein>
    <submittedName>
        <fullName evidence="3">Unannotated protein</fullName>
    </submittedName>
</protein>
<dbReference type="PANTHER" id="PTHR33221">
    <property type="entry name" value="WINGED HELIX-TURN-HELIX TRANSCRIPTIONAL REGULATOR, RRF2 FAMILY"/>
    <property type="match status" value="1"/>
</dbReference>
<dbReference type="GO" id="GO:0003700">
    <property type="term" value="F:DNA-binding transcription factor activity"/>
    <property type="evidence" value="ECO:0007669"/>
    <property type="project" value="TreeGrafter"/>
</dbReference>
<dbReference type="EMBL" id="CAFBOF010000034">
    <property type="protein sequence ID" value="CAB4983672.1"/>
    <property type="molecule type" value="Genomic_DNA"/>
</dbReference>
<sequence length="146" mass="15955">MKISTRSDYAVRALLSLALHQADWKTSRPTSVKEIAERTGLPQPYLEQILLAVKGAGIVRSKRGIGGGYNLTRSPDEITVASIIAAVEGPLVTPLGKHDHCEGHCVLQEVWIAAAEERRSILERVTIGELIKRTRQGHPEKSVKAS</sequence>
<dbReference type="GO" id="GO:0005829">
    <property type="term" value="C:cytosol"/>
    <property type="evidence" value="ECO:0007669"/>
    <property type="project" value="TreeGrafter"/>
</dbReference>
<dbReference type="InterPro" id="IPR036388">
    <property type="entry name" value="WH-like_DNA-bd_sf"/>
</dbReference>
<dbReference type="EMBL" id="CAFBMM010000004">
    <property type="protein sequence ID" value="CAB4897054.1"/>
    <property type="molecule type" value="Genomic_DNA"/>
</dbReference>
<name>A0A6J7MXD2_9ZZZZ</name>
<evidence type="ECO:0000313" key="2">
    <source>
        <dbReference type="EMBL" id="CAB4897054.1"/>
    </source>
</evidence>
<evidence type="ECO:0000313" key="4">
    <source>
        <dbReference type="EMBL" id="CAB5016349.1"/>
    </source>
</evidence>
<dbReference type="Gene3D" id="1.10.10.10">
    <property type="entry name" value="Winged helix-like DNA-binding domain superfamily/Winged helix DNA-binding domain"/>
    <property type="match status" value="1"/>
</dbReference>
<gene>
    <name evidence="1" type="ORF">UFOPK2683_01098</name>
    <name evidence="2" type="ORF">UFOPK3605_00263</name>
    <name evidence="3" type="ORF">UFOPK3897_01263</name>
    <name evidence="4" type="ORF">UFOPK4121_00368</name>
</gene>
<evidence type="ECO:0000313" key="3">
    <source>
        <dbReference type="EMBL" id="CAB4983672.1"/>
    </source>
</evidence>
<dbReference type="InterPro" id="IPR036390">
    <property type="entry name" value="WH_DNA-bd_sf"/>
</dbReference>
<dbReference type="PROSITE" id="PS51197">
    <property type="entry name" value="HTH_RRF2_2"/>
    <property type="match status" value="1"/>
</dbReference>